<dbReference type="EMBL" id="OY288114">
    <property type="protein sequence ID" value="CAJ0849811.1"/>
    <property type="molecule type" value="Genomic_DNA"/>
</dbReference>
<dbReference type="CDD" id="cd23432">
    <property type="entry name" value="beta-trefoil_Ricin_EndoBetaGal-like"/>
    <property type="match status" value="1"/>
</dbReference>
<accession>A0AA48LWV6</accession>
<sequence length="645" mass="71529">MTISDGLAQVPGEVKKGTMKAQDITKVLGEISKSLGKLKDDNGNLYFAKLTQFTAAIGDFAPAITALTIAFDLAGYNTEKTEDKILKGVQTVNQKVDDLSAKLGILFDNSKADVSVEVDWALIKTNVAEITNKGKYVDTFSSMTQDIVFPTYDADQLNDSLGKAAEVLGNLCKGAARLDKTDKKPVNTDIIQNVATNSYGDIDQITATGVYLTYYILQARDTFQKLYVISENGRRANGTSQFSSDTAVLNKSVELTKDFADRADQCTKRTEEVARQNAEPAQQKRNIERRLASFFSASLTSDAVLKNLSDRYPYLDWFVLRYPGVYGSDKHYVTIGNNVVFFARVKPENPNFLIGFAEKGRNYRPDLWTDGCGNAAKNLKFNADLLNKDDVDNGHAAKFDTYFSSLGNESDRVQTTQGGFNETSDLSKAQSFLNANCSNGVSAVDSFWIGENKGVSGYTFSETSLTPPAKSKGFLMLKGDKYTHIAILNDSDSYIDSDDYIKRYKSFFVQNLASQAFLGASQQQDILVSTNAPAWQFEPAADGYFYVRSTVTGKYIGYNNPAFTLSLGARYIPDFVQYAATYGASAPYSFQWRFERVDGDGNLFRISNRLKPYYFLSDERPWLELTQGMGELASAHAQWKLSRTN</sequence>
<protein>
    <submittedName>
        <fullName evidence="1">Uncharacterized protein</fullName>
    </submittedName>
</protein>
<evidence type="ECO:0000313" key="1">
    <source>
        <dbReference type="EMBL" id="CAJ0849811.1"/>
    </source>
</evidence>
<gene>
    <name evidence="1" type="ORF">AMST5_00179</name>
</gene>
<dbReference type="Gene3D" id="2.80.10.50">
    <property type="match status" value="1"/>
</dbReference>
<organism evidence="1">
    <name type="scientific">freshwater sediment metagenome</name>
    <dbReference type="NCBI Taxonomy" id="556182"/>
    <lineage>
        <taxon>unclassified sequences</taxon>
        <taxon>metagenomes</taxon>
        <taxon>ecological metagenomes</taxon>
    </lineage>
</organism>
<dbReference type="InterPro" id="IPR035992">
    <property type="entry name" value="Ricin_B-like_lectins"/>
</dbReference>
<dbReference type="SUPFAM" id="SSF50370">
    <property type="entry name" value="Ricin B-like lectins"/>
    <property type="match status" value="1"/>
</dbReference>
<reference evidence="1" key="1">
    <citation type="submission" date="2023-07" db="EMBL/GenBank/DDBJ databases">
        <authorList>
            <person name="Pelsma A.J. K."/>
        </authorList>
    </citation>
    <scope>NUCLEOTIDE SEQUENCE</scope>
</reference>
<proteinExistence type="predicted"/>
<name>A0AA48LWV6_9ZZZZ</name>
<dbReference type="AlphaFoldDB" id="A0AA48LWV6"/>